<keyword evidence="5" id="KW-0297">G-protein coupled receptor</keyword>
<evidence type="ECO:0000256" key="4">
    <source>
        <dbReference type="ARBA" id="ARBA00022989"/>
    </source>
</evidence>
<dbReference type="InterPro" id="IPR017452">
    <property type="entry name" value="GPCR_Rhodpsn_7TM"/>
</dbReference>
<evidence type="ECO:0000256" key="2">
    <source>
        <dbReference type="ARBA" id="ARBA00022475"/>
    </source>
</evidence>
<organism evidence="13 14">
    <name type="scientific">Paragonimus westermani</name>
    <dbReference type="NCBI Taxonomy" id="34504"/>
    <lineage>
        <taxon>Eukaryota</taxon>
        <taxon>Metazoa</taxon>
        <taxon>Spiralia</taxon>
        <taxon>Lophotrochozoa</taxon>
        <taxon>Platyhelminthes</taxon>
        <taxon>Trematoda</taxon>
        <taxon>Digenea</taxon>
        <taxon>Plagiorchiida</taxon>
        <taxon>Troglotremata</taxon>
        <taxon>Troglotrematidae</taxon>
        <taxon>Paragonimus</taxon>
    </lineage>
</organism>
<reference evidence="13 14" key="1">
    <citation type="journal article" date="2019" name="Gigascience">
        <title>Whole-genome sequence of the oriental lung fluke Paragonimus westermani.</title>
        <authorList>
            <person name="Oey H."/>
            <person name="Zakrzewski M."/>
            <person name="Narain K."/>
            <person name="Devi K.R."/>
            <person name="Agatsuma T."/>
            <person name="Nawaratna S."/>
            <person name="Gobert G.N."/>
            <person name="Jones M.K."/>
            <person name="Ragan M.A."/>
            <person name="McManus D.P."/>
            <person name="Krause L."/>
        </authorList>
    </citation>
    <scope>NUCLEOTIDE SEQUENCE [LARGE SCALE GENOMIC DNA]</scope>
    <source>
        <strain evidence="13 14">IND2009</strain>
    </source>
</reference>
<evidence type="ECO:0000313" key="13">
    <source>
        <dbReference type="EMBL" id="KAA3679935.1"/>
    </source>
</evidence>
<evidence type="ECO:0000256" key="7">
    <source>
        <dbReference type="ARBA" id="ARBA00023157"/>
    </source>
</evidence>
<evidence type="ECO:0000256" key="5">
    <source>
        <dbReference type="ARBA" id="ARBA00023040"/>
    </source>
</evidence>
<keyword evidence="14" id="KW-1185">Reference proteome</keyword>
<evidence type="ECO:0000256" key="9">
    <source>
        <dbReference type="ARBA" id="ARBA00023224"/>
    </source>
</evidence>
<feature type="domain" description="G-protein coupled receptors family 1 profile" evidence="12">
    <location>
        <begin position="1"/>
        <end position="147"/>
    </location>
</feature>
<keyword evidence="4 10" id="KW-1133">Transmembrane helix</keyword>
<evidence type="ECO:0000313" key="14">
    <source>
        <dbReference type="Proteomes" id="UP000324629"/>
    </source>
</evidence>
<dbReference type="EMBL" id="QNGE01000585">
    <property type="protein sequence ID" value="KAA3679935.1"/>
    <property type="molecule type" value="Genomic_DNA"/>
</dbReference>
<dbReference type="Gene3D" id="1.20.1070.10">
    <property type="entry name" value="Rhodopsin 7-helix transmembrane proteins"/>
    <property type="match status" value="1"/>
</dbReference>
<evidence type="ECO:0000256" key="1">
    <source>
        <dbReference type="ARBA" id="ARBA00004651"/>
    </source>
</evidence>
<dbReference type="SUPFAM" id="SSF81321">
    <property type="entry name" value="Family A G protein-coupled receptor-like"/>
    <property type="match status" value="1"/>
</dbReference>
<keyword evidence="9" id="KW-0807">Transducer</keyword>
<keyword evidence="2" id="KW-1003">Cell membrane</keyword>
<evidence type="ECO:0000256" key="8">
    <source>
        <dbReference type="ARBA" id="ARBA00023170"/>
    </source>
</evidence>
<dbReference type="GO" id="GO:0005886">
    <property type="term" value="C:plasma membrane"/>
    <property type="evidence" value="ECO:0007669"/>
    <property type="project" value="UniProtKB-SubCell"/>
</dbReference>
<evidence type="ECO:0000256" key="6">
    <source>
        <dbReference type="ARBA" id="ARBA00023136"/>
    </source>
</evidence>
<dbReference type="PANTHER" id="PTHR24248:SF125">
    <property type="entry name" value="DOPAMINE D2-LIKE RECEPTOR"/>
    <property type="match status" value="1"/>
</dbReference>
<evidence type="ECO:0000256" key="11">
    <source>
        <dbReference type="SAM" id="SignalP"/>
    </source>
</evidence>
<evidence type="ECO:0000259" key="12">
    <source>
        <dbReference type="PROSITE" id="PS50262"/>
    </source>
</evidence>
<dbReference type="Pfam" id="PF00001">
    <property type="entry name" value="7tm_1"/>
    <property type="match status" value="1"/>
</dbReference>
<name>A0A5J4NWC5_9TREM</name>
<dbReference type="GO" id="GO:0045202">
    <property type="term" value="C:synapse"/>
    <property type="evidence" value="ECO:0007669"/>
    <property type="project" value="GOC"/>
</dbReference>
<feature type="transmembrane region" description="Helical" evidence="10">
    <location>
        <begin position="42"/>
        <end position="62"/>
    </location>
</feature>
<dbReference type="GO" id="GO:0001591">
    <property type="term" value="F:dopamine neurotransmitter receptor activity, coupled via Gi/Go"/>
    <property type="evidence" value="ECO:0007669"/>
    <property type="project" value="TreeGrafter"/>
</dbReference>
<accession>A0A5J4NWC5</accession>
<gene>
    <name evidence="13" type="ORF">DEA37_0009044</name>
</gene>
<keyword evidence="3 10" id="KW-0812">Transmembrane</keyword>
<dbReference type="InterPro" id="IPR000276">
    <property type="entry name" value="GPCR_Rhodpsn"/>
</dbReference>
<dbReference type="PROSITE" id="PS50262">
    <property type="entry name" value="G_PROTEIN_RECEP_F1_2"/>
    <property type="match status" value="1"/>
</dbReference>
<evidence type="ECO:0000256" key="3">
    <source>
        <dbReference type="ARBA" id="ARBA00022692"/>
    </source>
</evidence>
<dbReference type="GO" id="GO:0004930">
    <property type="term" value="F:G protein-coupled receptor activity"/>
    <property type="evidence" value="ECO:0007669"/>
    <property type="project" value="UniProtKB-KW"/>
</dbReference>
<keyword evidence="7" id="KW-1015">Disulfide bond</keyword>
<comment type="subcellular location">
    <subcellularLocation>
        <location evidence="1">Cell membrane</location>
        <topology evidence="1">Multi-pass membrane protein</topology>
    </subcellularLocation>
</comment>
<comment type="caution">
    <text evidence="13">The sequence shown here is derived from an EMBL/GenBank/DDBJ whole genome shotgun (WGS) entry which is preliminary data.</text>
</comment>
<dbReference type="PANTHER" id="PTHR24248">
    <property type="entry name" value="ADRENERGIC RECEPTOR-RELATED G-PROTEIN COUPLED RECEPTOR"/>
    <property type="match status" value="1"/>
</dbReference>
<keyword evidence="8" id="KW-0675">Receptor</keyword>
<keyword evidence="6 10" id="KW-0472">Membrane</keyword>
<keyword evidence="11" id="KW-0732">Signal</keyword>
<evidence type="ECO:0000256" key="10">
    <source>
        <dbReference type="SAM" id="Phobius"/>
    </source>
</evidence>
<protein>
    <recommendedName>
        <fullName evidence="12">G-protein coupled receptors family 1 profile domain-containing protein</fullName>
    </recommendedName>
</protein>
<dbReference type="AlphaFoldDB" id="A0A5J4NWC5"/>
<sequence>MAVTIGIAWVLSFLIALPIVCGLNNMPHRQPGMCVLYNPVYILVSSTGSFYIPFVVMIILYYRVFRAIRQRTQIKSNLTNGSKFKSSMMKRAPSENLNLISATTGLSVTPQNCASSLTEDCQLPQNVDCLTLRSRAHSLEIQVNGGT</sequence>
<feature type="chain" id="PRO_5023903049" description="G-protein coupled receptors family 1 profile domain-containing protein" evidence="11">
    <location>
        <begin position="23"/>
        <end position="147"/>
    </location>
</feature>
<proteinExistence type="predicted"/>
<dbReference type="Proteomes" id="UP000324629">
    <property type="component" value="Unassembled WGS sequence"/>
</dbReference>
<feature type="signal peptide" evidence="11">
    <location>
        <begin position="1"/>
        <end position="22"/>
    </location>
</feature>